<accession>A0ABR1SC13</accession>
<comment type="caution">
    <text evidence="3">The sequence shown here is derived from an EMBL/GenBank/DDBJ whole genome shotgun (WGS) entry which is preliminary data.</text>
</comment>
<dbReference type="Pfam" id="PF01585">
    <property type="entry name" value="G-patch"/>
    <property type="match status" value="1"/>
</dbReference>
<name>A0ABR1SC13_9PEZI</name>
<dbReference type="PANTHER" id="PTHR20923:SF1">
    <property type="entry name" value="G PATCH DOMAIN AND ANKYRIN REPEAT-CONTAINING PROTEIN 1"/>
    <property type="match status" value="1"/>
</dbReference>
<feature type="region of interest" description="Disordered" evidence="1">
    <location>
        <begin position="183"/>
        <end position="207"/>
    </location>
</feature>
<feature type="region of interest" description="Disordered" evidence="1">
    <location>
        <begin position="1"/>
        <end position="24"/>
    </location>
</feature>
<dbReference type="InterPro" id="IPR000467">
    <property type="entry name" value="G_patch_dom"/>
</dbReference>
<organism evidence="3 4">
    <name type="scientific">Apiospora marii</name>
    <dbReference type="NCBI Taxonomy" id="335849"/>
    <lineage>
        <taxon>Eukaryota</taxon>
        <taxon>Fungi</taxon>
        <taxon>Dikarya</taxon>
        <taxon>Ascomycota</taxon>
        <taxon>Pezizomycotina</taxon>
        <taxon>Sordariomycetes</taxon>
        <taxon>Xylariomycetidae</taxon>
        <taxon>Amphisphaeriales</taxon>
        <taxon>Apiosporaceae</taxon>
        <taxon>Apiospora</taxon>
    </lineage>
</organism>
<dbReference type="EMBL" id="JAQQWI010000007">
    <property type="protein sequence ID" value="KAK8028935.1"/>
    <property type="molecule type" value="Genomic_DNA"/>
</dbReference>
<dbReference type="PROSITE" id="PS50174">
    <property type="entry name" value="G_PATCH"/>
    <property type="match status" value="1"/>
</dbReference>
<evidence type="ECO:0000256" key="1">
    <source>
        <dbReference type="SAM" id="MobiDB-lite"/>
    </source>
</evidence>
<evidence type="ECO:0000313" key="3">
    <source>
        <dbReference type="EMBL" id="KAK8028935.1"/>
    </source>
</evidence>
<sequence>MASNNASHVKYDDNDEDDIRLEHKKPFSSGLRRKLIRFVPASSEETSSTEQSRATSTPAKSIEDIYLNIVMPPRDTASAPPENPVYHRICELCQLPFDEGASASHETSIAHQVCLEYSHPPSALDRSRMGLAVLQSQGWDPDARKGLGASQQGVQYPIKAKQKEDTLGIGVQLPKDLEKWKKEKPQKLDAAKVRKKVAEDKKRREKLQRQFYGNPDIEKYLG</sequence>
<feature type="region of interest" description="Disordered" evidence="1">
    <location>
        <begin position="38"/>
        <end position="59"/>
    </location>
</feature>
<evidence type="ECO:0000313" key="4">
    <source>
        <dbReference type="Proteomes" id="UP001396898"/>
    </source>
</evidence>
<gene>
    <name evidence="3" type="ORF">PG991_005991</name>
</gene>
<proteinExistence type="predicted"/>
<feature type="domain" description="G-patch" evidence="2">
    <location>
        <begin position="126"/>
        <end position="174"/>
    </location>
</feature>
<dbReference type="Proteomes" id="UP001396898">
    <property type="component" value="Unassembled WGS sequence"/>
</dbReference>
<feature type="compositionally biased region" description="Basic and acidic residues" evidence="1">
    <location>
        <begin position="183"/>
        <end position="202"/>
    </location>
</feature>
<dbReference type="SMART" id="SM00443">
    <property type="entry name" value="G_patch"/>
    <property type="match status" value="1"/>
</dbReference>
<reference evidence="3 4" key="1">
    <citation type="submission" date="2023-01" db="EMBL/GenBank/DDBJ databases">
        <title>Analysis of 21 Apiospora genomes using comparative genomics revels a genus with tremendous synthesis potential of carbohydrate active enzymes and secondary metabolites.</title>
        <authorList>
            <person name="Sorensen T."/>
        </authorList>
    </citation>
    <scope>NUCLEOTIDE SEQUENCE [LARGE SCALE GENOMIC DNA]</scope>
    <source>
        <strain evidence="3 4">CBS 20057</strain>
    </source>
</reference>
<keyword evidence="4" id="KW-1185">Reference proteome</keyword>
<feature type="compositionally biased region" description="Low complexity" evidence="1">
    <location>
        <begin position="42"/>
        <end position="57"/>
    </location>
</feature>
<dbReference type="InterPro" id="IPR039146">
    <property type="entry name" value="GPANK1"/>
</dbReference>
<dbReference type="PANTHER" id="PTHR20923">
    <property type="entry name" value="BAT4 PROTEIN-RELATED"/>
    <property type="match status" value="1"/>
</dbReference>
<protein>
    <recommendedName>
        <fullName evidence="2">G-patch domain-containing protein</fullName>
    </recommendedName>
</protein>
<evidence type="ECO:0000259" key="2">
    <source>
        <dbReference type="PROSITE" id="PS50174"/>
    </source>
</evidence>